<dbReference type="AlphaFoldDB" id="A0A9X3YNW7"/>
<organism evidence="2 3">
    <name type="scientific">Tahibacter soli</name>
    <dbReference type="NCBI Taxonomy" id="2983605"/>
    <lineage>
        <taxon>Bacteria</taxon>
        <taxon>Pseudomonadati</taxon>
        <taxon>Pseudomonadota</taxon>
        <taxon>Gammaproteobacteria</taxon>
        <taxon>Lysobacterales</taxon>
        <taxon>Rhodanobacteraceae</taxon>
        <taxon>Tahibacter</taxon>
    </lineage>
</organism>
<keyword evidence="1" id="KW-0812">Transmembrane</keyword>
<accession>A0A9X3YNW7</accession>
<comment type="caution">
    <text evidence="2">The sequence shown here is derived from an EMBL/GenBank/DDBJ whole genome shotgun (WGS) entry which is preliminary data.</text>
</comment>
<evidence type="ECO:0000313" key="3">
    <source>
        <dbReference type="Proteomes" id="UP001139971"/>
    </source>
</evidence>
<evidence type="ECO:0000313" key="2">
    <source>
        <dbReference type="EMBL" id="MDC8015214.1"/>
    </source>
</evidence>
<gene>
    <name evidence="2" type="ORF">OD750_021950</name>
</gene>
<dbReference type="EMBL" id="JAOVZO020000020">
    <property type="protein sequence ID" value="MDC8015214.1"/>
    <property type="molecule type" value="Genomic_DNA"/>
</dbReference>
<dbReference type="Proteomes" id="UP001139971">
    <property type="component" value="Unassembled WGS sequence"/>
</dbReference>
<feature type="transmembrane region" description="Helical" evidence="1">
    <location>
        <begin position="62"/>
        <end position="80"/>
    </location>
</feature>
<protein>
    <submittedName>
        <fullName evidence="2">Uncharacterized protein</fullName>
    </submittedName>
</protein>
<feature type="transmembrane region" description="Helical" evidence="1">
    <location>
        <begin position="118"/>
        <end position="137"/>
    </location>
</feature>
<reference evidence="2" key="1">
    <citation type="submission" date="2023-02" db="EMBL/GenBank/DDBJ databases">
        <title>Tahibacter soli sp. nov. isolated from soil.</title>
        <authorList>
            <person name="Baek J.H."/>
            <person name="Lee J.K."/>
            <person name="Choi D.G."/>
            <person name="Jeon C.O."/>
        </authorList>
    </citation>
    <scope>NUCLEOTIDE SEQUENCE</scope>
    <source>
        <strain evidence="2">BL</strain>
    </source>
</reference>
<keyword evidence="3" id="KW-1185">Reference proteome</keyword>
<keyword evidence="1" id="KW-0472">Membrane</keyword>
<evidence type="ECO:0000256" key="1">
    <source>
        <dbReference type="SAM" id="Phobius"/>
    </source>
</evidence>
<sequence>MTILTVLSANRFLLLRRTIVCVLAGLLIVYHCTVLYDLYLGVGNHDGLYDRTANGTPKSYEYIQSALRFVIIAGLTLVACGIRRALWVMWAGIGALVATHYWAHFGDIPVAFTAGRHPLSYLKGFIFPTVITLLTLLPSRPTGSR</sequence>
<feature type="transmembrane region" description="Helical" evidence="1">
    <location>
        <begin position="20"/>
        <end position="42"/>
    </location>
</feature>
<dbReference type="RefSeq" id="WP_263544229.1">
    <property type="nucleotide sequence ID" value="NZ_JAOVZO020000020.1"/>
</dbReference>
<keyword evidence="1" id="KW-1133">Transmembrane helix</keyword>
<proteinExistence type="predicted"/>
<name>A0A9X3YNW7_9GAMM</name>
<feature type="transmembrane region" description="Helical" evidence="1">
    <location>
        <begin position="87"/>
        <end position="106"/>
    </location>
</feature>